<dbReference type="AlphaFoldDB" id="A0A554W805"/>
<dbReference type="EMBL" id="VJNB01000006">
    <property type="protein sequence ID" value="TSE19700.1"/>
    <property type="molecule type" value="Genomic_DNA"/>
</dbReference>
<comment type="caution">
    <text evidence="5">The sequence shown here is derived from an EMBL/GenBank/DDBJ whole genome shotgun (WGS) entry which is preliminary data.</text>
</comment>
<dbReference type="SMART" id="SM00342">
    <property type="entry name" value="HTH_ARAC"/>
    <property type="match status" value="1"/>
</dbReference>
<dbReference type="Pfam" id="PF12833">
    <property type="entry name" value="HTH_18"/>
    <property type="match status" value="1"/>
</dbReference>
<dbReference type="InterPro" id="IPR050204">
    <property type="entry name" value="AraC_XylS_family_regulators"/>
</dbReference>
<dbReference type="PANTHER" id="PTHR46796">
    <property type="entry name" value="HTH-TYPE TRANSCRIPTIONAL ACTIVATOR RHAS-RELATED"/>
    <property type="match status" value="1"/>
</dbReference>
<dbReference type="Proteomes" id="UP000315736">
    <property type="component" value="Unassembled WGS sequence"/>
</dbReference>
<dbReference type="GO" id="GO:0003700">
    <property type="term" value="F:DNA-binding transcription factor activity"/>
    <property type="evidence" value="ECO:0007669"/>
    <property type="project" value="InterPro"/>
</dbReference>
<feature type="domain" description="HTH araC/xylS-type" evidence="4">
    <location>
        <begin position="227"/>
        <end position="327"/>
    </location>
</feature>
<gene>
    <name evidence="5" type="primary">cdhR</name>
    <name evidence="5" type="ORF">Talka_01419</name>
</gene>
<name>A0A554W805_9BURK</name>
<protein>
    <submittedName>
        <fullName evidence="5">HTH-type transcriptional regulator CdhR</fullName>
    </submittedName>
</protein>
<evidence type="ECO:0000256" key="1">
    <source>
        <dbReference type="ARBA" id="ARBA00023015"/>
    </source>
</evidence>
<evidence type="ECO:0000313" key="6">
    <source>
        <dbReference type="Proteomes" id="UP000315736"/>
    </source>
</evidence>
<keyword evidence="2" id="KW-0238">DNA-binding</keyword>
<keyword evidence="1" id="KW-0805">Transcription regulation</keyword>
<dbReference type="RefSeq" id="WP_143890430.1">
    <property type="nucleotide sequence ID" value="NZ_VJNB01000006.1"/>
</dbReference>
<dbReference type="PROSITE" id="PS01124">
    <property type="entry name" value="HTH_ARAC_FAMILY_2"/>
    <property type="match status" value="1"/>
</dbReference>
<evidence type="ECO:0000313" key="5">
    <source>
        <dbReference type="EMBL" id="TSE19700.1"/>
    </source>
</evidence>
<evidence type="ECO:0000256" key="3">
    <source>
        <dbReference type="ARBA" id="ARBA00023163"/>
    </source>
</evidence>
<dbReference type="SUPFAM" id="SSF46689">
    <property type="entry name" value="Homeodomain-like"/>
    <property type="match status" value="2"/>
</dbReference>
<accession>A0A554W805</accession>
<organism evidence="5 6">
    <name type="scientific">Tepidimonas alkaliphilus</name>
    <dbReference type="NCBI Taxonomy" id="2588942"/>
    <lineage>
        <taxon>Bacteria</taxon>
        <taxon>Pseudomonadati</taxon>
        <taxon>Pseudomonadota</taxon>
        <taxon>Betaproteobacteria</taxon>
        <taxon>Burkholderiales</taxon>
        <taxon>Tepidimonas</taxon>
    </lineage>
</organism>
<evidence type="ECO:0000259" key="4">
    <source>
        <dbReference type="PROSITE" id="PS01124"/>
    </source>
</evidence>
<evidence type="ECO:0000256" key="2">
    <source>
        <dbReference type="ARBA" id="ARBA00023125"/>
    </source>
</evidence>
<sequence>MNGTLLRSGAVFAVKRTTEVHCHAQNLTGWRQDYEQTSPGLFEGLVREYQDSVLQIFEEIANRSTTQYCQTWDEGVWFGLPVEETGQNLLYMGHALRPNQMMVAQGRTLFDLQVPEGFGLYGVVIKAQQLQTAWKLAHAMDDDSKAAAWQLEMPRVFNLTLPTRLRLSGLLREALNNLQAYPQVVRHAGSVAALQSAILSTLVQVLSLENTEPTVTLRWRRRLDLVHRARSLVLSDPASYLTVDQLCQALYVTRRTLQNCFQSVLGMSPAAYLRAVRLNRVRQELLQATPGQTVIDIAARWGFWHMGHFSKEYRILFAEKPSQTLKRSRAMAR</sequence>
<dbReference type="InterPro" id="IPR018060">
    <property type="entry name" value="HTH_AraC"/>
</dbReference>
<dbReference type="InterPro" id="IPR009057">
    <property type="entry name" value="Homeodomain-like_sf"/>
</dbReference>
<reference evidence="5 6" key="1">
    <citation type="submission" date="2019-07" db="EMBL/GenBank/DDBJ databases">
        <title>Tepidimonas alkaliphilus YIM 72238 draft genome.</title>
        <authorList>
            <person name="Da Costa M.S."/>
            <person name="Froufe H.J.C."/>
            <person name="Egas C."/>
            <person name="Albuquerque L."/>
        </authorList>
    </citation>
    <scope>NUCLEOTIDE SEQUENCE [LARGE SCALE GENOMIC DNA]</scope>
    <source>
        <strain evidence="5 6">YIM 72238</strain>
    </source>
</reference>
<dbReference type="Gene3D" id="1.10.10.60">
    <property type="entry name" value="Homeodomain-like"/>
    <property type="match status" value="1"/>
</dbReference>
<keyword evidence="3" id="KW-0804">Transcription</keyword>
<dbReference type="GO" id="GO:0043565">
    <property type="term" value="F:sequence-specific DNA binding"/>
    <property type="evidence" value="ECO:0007669"/>
    <property type="project" value="InterPro"/>
</dbReference>
<keyword evidence="6" id="KW-1185">Reference proteome</keyword>
<dbReference type="OrthoDB" id="185346at2"/>
<dbReference type="PANTHER" id="PTHR46796:SF12">
    <property type="entry name" value="HTH-TYPE DNA-BINDING TRANSCRIPTIONAL ACTIVATOR EUTR"/>
    <property type="match status" value="1"/>
</dbReference>
<proteinExistence type="predicted"/>